<evidence type="ECO:0000256" key="1">
    <source>
        <dbReference type="ARBA" id="ARBA00004127"/>
    </source>
</evidence>
<comment type="subunit">
    <text evidence="7">Interacts with SLC19A2. Interacts with NTRK1/TRKA.</text>
</comment>
<evidence type="ECO:0000256" key="5">
    <source>
        <dbReference type="ARBA" id="ARBA00023136"/>
    </source>
</evidence>
<reference evidence="11" key="1">
    <citation type="journal article" date="2014" name="PLoS ONE">
        <title>The genome and linkage map of the northern pike (Esox lucius): conserved synteny revealed between the salmonid sister group and the Neoteleostei.</title>
        <authorList>
            <person name="Rondeau E.B."/>
            <person name="Minkley D.R."/>
            <person name="Leong J.S."/>
            <person name="Messmer A.M."/>
            <person name="Jantzen J.R."/>
            <person name="von Schalburg K.R."/>
            <person name="Lemon C."/>
            <person name="Bird N.H."/>
            <person name="Koop B.F."/>
        </authorList>
    </citation>
    <scope>NUCLEOTIDE SEQUENCE</scope>
</reference>
<dbReference type="GO" id="GO:0012505">
    <property type="term" value="C:endomembrane system"/>
    <property type="evidence" value="ECO:0007669"/>
    <property type="project" value="UniProtKB-SubCell"/>
</dbReference>
<proteinExistence type="inferred from homology"/>
<evidence type="ECO:0000256" key="6">
    <source>
        <dbReference type="ARBA" id="ARBA00023180"/>
    </source>
</evidence>
<name>A0A6Q2ZEX4_ESOLU</name>
<evidence type="ECO:0000313" key="11">
    <source>
        <dbReference type="Proteomes" id="UP000265140"/>
    </source>
</evidence>
<dbReference type="AlphaFoldDB" id="A0A6Q2ZEX4"/>
<organism evidence="10 11">
    <name type="scientific">Esox lucius</name>
    <name type="common">Northern pike</name>
    <dbReference type="NCBI Taxonomy" id="8010"/>
    <lineage>
        <taxon>Eukaryota</taxon>
        <taxon>Metazoa</taxon>
        <taxon>Chordata</taxon>
        <taxon>Craniata</taxon>
        <taxon>Vertebrata</taxon>
        <taxon>Euteleostomi</taxon>
        <taxon>Actinopterygii</taxon>
        <taxon>Neopterygii</taxon>
        <taxon>Teleostei</taxon>
        <taxon>Protacanthopterygii</taxon>
        <taxon>Esociformes</taxon>
        <taxon>Esocidae</taxon>
        <taxon>Esox</taxon>
    </lineage>
</organism>
<dbReference type="PANTHER" id="PTHR19282:SF216">
    <property type="entry name" value="TETRASPANIN-1"/>
    <property type="match status" value="1"/>
</dbReference>
<dbReference type="Pfam" id="PF00335">
    <property type="entry name" value="Tetraspanin"/>
    <property type="match status" value="1"/>
</dbReference>
<comment type="caution">
    <text evidence="9">Lacks conserved residue(s) required for the propagation of feature annotation.</text>
</comment>
<keyword evidence="3 9" id="KW-0812">Transmembrane</keyword>
<dbReference type="Proteomes" id="UP000265140">
    <property type="component" value="Chromosome 9"/>
</dbReference>
<comment type="similarity">
    <text evidence="2 9">Belongs to the tetraspanin (TM4SF) family.</text>
</comment>
<accession>A0A6Q2ZEX4</accession>
<evidence type="ECO:0000256" key="2">
    <source>
        <dbReference type="ARBA" id="ARBA00006840"/>
    </source>
</evidence>
<comment type="function">
    <text evidence="8">Structural component of specialized membrane microdomains known as tetraspanin-enriched microdomains (TERMs), which act as platforms for receptor clustering and signaling. Participates thereby in diverse biological functions such as cell signal transduction, adhesion, migration and protein trafficking. Regulates neuronal differentiation in response to NGF by facilitating NGF-mediated activation of NTRK1/TRKA receptor tyrosine kinase and subsequent downstream signaling pathways. Plays a role in the inhibition of TNFalpha-induced apoptosis. Mechanistically, inhibits the NF-kappa-B signaling pathway by blocking phosphorylation of CHUK. Also promotes the stability of the thiamine transporter 1/SLC19A2 in intestinal epithelial cells leading to an increase of thiamine uptake process.</text>
</comment>
<dbReference type="PRINTS" id="PR00259">
    <property type="entry name" value="TMFOUR"/>
</dbReference>
<keyword evidence="4 9" id="KW-1133">Transmembrane helix</keyword>
<sequence length="233" mass="25350">MSRLHHMYAFLRYLMMVLSGVILTSGLVLFGLGVCIRYGAAAFIQVMGSLGGRLVTVSYVCMGMGTVLGLVGIIGWVGAWKENRRFIMLYFCIMSTMFMAEVAGVIFMLAYRDEVSAIRGASKESLRMSYLGPTAIDPISTAWNTIMVHYKCCGFDNSTLDFSDSVFSALTGLLYPKTCCVDQESAACDGLDTSRSIIHPASCITKLITMIRDQSVVFGSIISGILVSEVSVI</sequence>
<evidence type="ECO:0000256" key="7">
    <source>
        <dbReference type="ARBA" id="ARBA00046464"/>
    </source>
</evidence>
<feature type="transmembrane region" description="Helical" evidence="9">
    <location>
        <begin position="57"/>
        <end position="80"/>
    </location>
</feature>
<dbReference type="Ensembl" id="ENSELUT00000059993.2">
    <property type="protein sequence ID" value="ENSELUP00000076281.1"/>
    <property type="gene ID" value="ENSELUG00000029302.2"/>
</dbReference>
<dbReference type="OMA" id="GIWIKYG"/>
<evidence type="ECO:0000256" key="8">
    <source>
        <dbReference type="ARBA" id="ARBA00054958"/>
    </source>
</evidence>
<keyword evidence="11" id="KW-1185">Reference proteome</keyword>
<dbReference type="Bgee" id="ENSELUG00000029302">
    <property type="expression patterns" value="Expressed in digestive tract and 5 other cell types or tissues"/>
</dbReference>
<evidence type="ECO:0000256" key="9">
    <source>
        <dbReference type="RuleBase" id="RU361218"/>
    </source>
</evidence>
<keyword evidence="5 9" id="KW-0472">Membrane</keyword>
<reference evidence="10" key="3">
    <citation type="submission" date="2025-08" db="UniProtKB">
        <authorList>
            <consortium name="Ensembl"/>
        </authorList>
    </citation>
    <scope>IDENTIFICATION</scope>
</reference>
<dbReference type="PANTHER" id="PTHR19282">
    <property type="entry name" value="TETRASPANIN"/>
    <property type="match status" value="1"/>
</dbReference>
<dbReference type="InterPro" id="IPR018499">
    <property type="entry name" value="Tetraspanin/Peripherin"/>
</dbReference>
<dbReference type="PIRSF" id="PIRSF002419">
    <property type="entry name" value="Tetraspanin"/>
    <property type="match status" value="1"/>
</dbReference>
<feature type="transmembrane region" description="Helical" evidence="9">
    <location>
        <begin position="87"/>
        <end position="111"/>
    </location>
</feature>
<reference evidence="10" key="2">
    <citation type="submission" date="2020-02" db="EMBL/GenBank/DDBJ databases">
        <title>Esox lucius (northern pike) genome, fEsoLuc1, primary haplotype.</title>
        <authorList>
            <person name="Myers G."/>
            <person name="Karagic N."/>
            <person name="Meyer A."/>
            <person name="Pippel M."/>
            <person name="Reichard M."/>
            <person name="Winkler S."/>
            <person name="Tracey A."/>
            <person name="Sims Y."/>
            <person name="Howe K."/>
            <person name="Rhie A."/>
            <person name="Formenti G."/>
            <person name="Durbin R."/>
            <person name="Fedrigo O."/>
            <person name="Jarvis E.D."/>
        </authorList>
    </citation>
    <scope>NUCLEOTIDE SEQUENCE [LARGE SCALE GENOMIC DNA]</scope>
</reference>
<dbReference type="GeneTree" id="ENSGT00940000164506"/>
<evidence type="ECO:0000256" key="4">
    <source>
        <dbReference type="ARBA" id="ARBA00022989"/>
    </source>
</evidence>
<dbReference type="InParanoid" id="A0A6Q2ZEX4"/>
<dbReference type="InterPro" id="IPR008952">
    <property type="entry name" value="Tetraspanin_EC2_sf"/>
</dbReference>
<comment type="subcellular location">
    <subcellularLocation>
        <location evidence="1">Endomembrane system</location>
        <topology evidence="1">Multi-pass membrane protein</topology>
    </subcellularLocation>
    <subcellularLocation>
        <location evidence="9">Membrane</location>
        <topology evidence="9">Multi-pass membrane protein</topology>
    </subcellularLocation>
</comment>
<dbReference type="InterPro" id="IPR000301">
    <property type="entry name" value="Tetraspanin_animals"/>
</dbReference>
<evidence type="ECO:0000256" key="3">
    <source>
        <dbReference type="ARBA" id="ARBA00022692"/>
    </source>
</evidence>
<keyword evidence="6" id="KW-0325">Glycoprotein</keyword>
<dbReference type="GO" id="GO:0005886">
    <property type="term" value="C:plasma membrane"/>
    <property type="evidence" value="ECO:0007669"/>
    <property type="project" value="TreeGrafter"/>
</dbReference>
<reference evidence="10" key="4">
    <citation type="submission" date="2025-09" db="UniProtKB">
        <authorList>
            <consortium name="Ensembl"/>
        </authorList>
    </citation>
    <scope>IDENTIFICATION</scope>
</reference>
<evidence type="ECO:0000313" key="10">
    <source>
        <dbReference type="Ensembl" id="ENSELUP00000076281.1"/>
    </source>
</evidence>
<dbReference type="Gene3D" id="1.10.1450.10">
    <property type="entry name" value="Tetraspanin"/>
    <property type="match status" value="1"/>
</dbReference>
<protein>
    <recommendedName>
        <fullName evidence="9">Tetraspanin</fullName>
    </recommendedName>
</protein>
<dbReference type="SUPFAM" id="SSF48652">
    <property type="entry name" value="Tetraspanin"/>
    <property type="match status" value="1"/>
</dbReference>